<evidence type="ECO:0000313" key="2">
    <source>
        <dbReference type="Proteomes" id="UP000243975"/>
    </source>
</evidence>
<evidence type="ECO:0000313" key="1">
    <source>
        <dbReference type="EMBL" id="KVH97538.1"/>
    </source>
</evidence>
<protein>
    <submittedName>
        <fullName evidence="1">Uncharacterized protein</fullName>
    </submittedName>
</protein>
<proteinExistence type="predicted"/>
<comment type="caution">
    <text evidence="1">The sequence shown here is derived from an EMBL/GenBank/DDBJ whole genome shotgun (WGS) entry which is preliminary data.</text>
</comment>
<dbReference type="EMBL" id="LEKV01003826">
    <property type="protein sequence ID" value="KVH97538.1"/>
    <property type="molecule type" value="Genomic_DNA"/>
</dbReference>
<dbReference type="STRING" id="59895.A0A103XV96"/>
<dbReference type="Proteomes" id="UP000243975">
    <property type="component" value="Unassembled WGS sequence"/>
</dbReference>
<sequence>MTCLLHSIQSAKLPSFPMAFRNTNPTITYDSTSSKYHVNYDAKTIETTVTTKAAIADEWVDELLSLHADQPMVVVGLDVELMAAPPNPIHEQ</sequence>
<dbReference type="Gramene" id="KVH97538">
    <property type="protein sequence ID" value="KVH97538"/>
    <property type="gene ID" value="Ccrd_000359"/>
</dbReference>
<name>A0A103XV96_CYNCS</name>
<dbReference type="AlphaFoldDB" id="A0A103XV96"/>
<keyword evidence="2" id="KW-1185">Reference proteome</keyword>
<organism evidence="1 2">
    <name type="scientific">Cynara cardunculus var. scolymus</name>
    <name type="common">Globe artichoke</name>
    <name type="synonym">Cynara scolymus</name>
    <dbReference type="NCBI Taxonomy" id="59895"/>
    <lineage>
        <taxon>Eukaryota</taxon>
        <taxon>Viridiplantae</taxon>
        <taxon>Streptophyta</taxon>
        <taxon>Embryophyta</taxon>
        <taxon>Tracheophyta</taxon>
        <taxon>Spermatophyta</taxon>
        <taxon>Magnoliopsida</taxon>
        <taxon>eudicotyledons</taxon>
        <taxon>Gunneridae</taxon>
        <taxon>Pentapetalae</taxon>
        <taxon>asterids</taxon>
        <taxon>campanulids</taxon>
        <taxon>Asterales</taxon>
        <taxon>Asteraceae</taxon>
        <taxon>Carduoideae</taxon>
        <taxon>Cardueae</taxon>
        <taxon>Carduinae</taxon>
        <taxon>Cynara</taxon>
    </lineage>
</organism>
<reference evidence="1 2" key="1">
    <citation type="journal article" date="2016" name="Sci. Rep.">
        <title>The genome sequence of the outbreeding globe artichoke constructed de novo incorporating a phase-aware low-pass sequencing strategy of F1 progeny.</title>
        <authorList>
            <person name="Scaglione D."/>
            <person name="Reyes-Chin-Wo S."/>
            <person name="Acquadro A."/>
            <person name="Froenicke L."/>
            <person name="Portis E."/>
            <person name="Beitel C."/>
            <person name="Tirone M."/>
            <person name="Mauro R."/>
            <person name="Lo Monaco A."/>
            <person name="Mauromicale G."/>
            <person name="Faccioli P."/>
            <person name="Cattivelli L."/>
            <person name="Rieseberg L."/>
            <person name="Michelmore R."/>
            <person name="Lanteri S."/>
        </authorList>
    </citation>
    <scope>NUCLEOTIDE SEQUENCE [LARGE SCALE GENOMIC DNA]</scope>
    <source>
        <strain evidence="1">2C</strain>
    </source>
</reference>
<accession>A0A103XV96</accession>
<gene>
    <name evidence="1" type="ORF">Ccrd_000359</name>
</gene>